<protein>
    <submittedName>
        <fullName evidence="2">Phytanoyl-CoA dioxygenase domain-containing protein 1-like</fullName>
    </submittedName>
</protein>
<dbReference type="Gene3D" id="2.60.120.620">
    <property type="entry name" value="q2cbj1_9rhob like domain"/>
    <property type="match status" value="1"/>
</dbReference>
<evidence type="ECO:0000313" key="2">
    <source>
        <dbReference type="EMBL" id="GBG30672.1"/>
    </source>
</evidence>
<evidence type="ECO:0000256" key="1">
    <source>
        <dbReference type="ARBA" id="ARBA00001962"/>
    </source>
</evidence>
<gene>
    <name evidence="2" type="ORF">FCC1311_043651</name>
</gene>
<evidence type="ECO:0000313" key="3">
    <source>
        <dbReference type="Proteomes" id="UP000241890"/>
    </source>
</evidence>
<sequence length="313" mass="34590">MTMLVSNVARTAKRETARTLSALPRRLSSTTAPVVSADASAKLARDGFVAVGKVLSDDEVQRARGRFEDLFKGNFDTGIYPDEWHWREGISKPDAFREIVNGWKADSQIAGVVRSPTLGKLATELMGWPHGARLAQDDVLWKPPLAGGVAFHQDSAYISAQFKPYENNSVTIWIALDDADQDTGVVEYCVGSHLWPNNKAKETTASGSAFHGQAHHLGPLAQAARSAGVSDADIEIQRITVRTGEAIVHHQDVWHGSAASVSSTRHRRALGVHLVRSDVTWRDTRRPDYIYGRYYLPQEASPRDEFFPQTYTP</sequence>
<dbReference type="GO" id="GO:0051213">
    <property type="term" value="F:dioxygenase activity"/>
    <property type="evidence" value="ECO:0007669"/>
    <property type="project" value="UniProtKB-KW"/>
</dbReference>
<dbReference type="Pfam" id="PF05721">
    <property type="entry name" value="PhyH"/>
    <property type="match status" value="1"/>
</dbReference>
<dbReference type="EMBL" id="BEYU01000081">
    <property type="protein sequence ID" value="GBG30672.1"/>
    <property type="molecule type" value="Genomic_DNA"/>
</dbReference>
<comment type="caution">
    <text evidence="2">The sequence shown here is derived from an EMBL/GenBank/DDBJ whole genome shotgun (WGS) entry which is preliminary data.</text>
</comment>
<keyword evidence="2" id="KW-0560">Oxidoreductase</keyword>
<dbReference type="PANTHER" id="PTHR20883:SF48">
    <property type="entry name" value="ECTOINE DIOXYGENASE"/>
    <property type="match status" value="1"/>
</dbReference>
<dbReference type="GO" id="GO:0046872">
    <property type="term" value="F:metal ion binding"/>
    <property type="evidence" value="ECO:0007669"/>
    <property type="project" value="UniProtKB-ARBA"/>
</dbReference>
<reference evidence="2 3" key="1">
    <citation type="submission" date="2017-12" db="EMBL/GenBank/DDBJ databases">
        <title>Sequencing, de novo assembly and annotation of complete genome of a new Thraustochytrid species, strain FCC1311.</title>
        <authorList>
            <person name="Sedici K."/>
            <person name="Godart F."/>
            <person name="Aiese Cigliano R."/>
            <person name="Sanseverino W."/>
            <person name="Barakat M."/>
            <person name="Ortet P."/>
            <person name="Marechal E."/>
            <person name="Cagnac O."/>
            <person name="Amato A."/>
        </authorList>
    </citation>
    <scope>NUCLEOTIDE SEQUENCE [LARGE SCALE GENOMIC DNA]</scope>
</reference>
<proteinExistence type="predicted"/>
<organism evidence="2 3">
    <name type="scientific">Hondaea fermentalgiana</name>
    <dbReference type="NCBI Taxonomy" id="2315210"/>
    <lineage>
        <taxon>Eukaryota</taxon>
        <taxon>Sar</taxon>
        <taxon>Stramenopiles</taxon>
        <taxon>Bigyra</taxon>
        <taxon>Labyrinthulomycetes</taxon>
        <taxon>Thraustochytrida</taxon>
        <taxon>Thraustochytriidae</taxon>
        <taxon>Hondaea</taxon>
    </lineage>
</organism>
<dbReference type="SUPFAM" id="SSF51197">
    <property type="entry name" value="Clavaminate synthase-like"/>
    <property type="match status" value="1"/>
</dbReference>
<dbReference type="PANTHER" id="PTHR20883">
    <property type="entry name" value="PHYTANOYL-COA DIOXYGENASE DOMAIN CONTAINING 1"/>
    <property type="match status" value="1"/>
</dbReference>
<dbReference type="AlphaFoldDB" id="A0A2R5GIF2"/>
<dbReference type="OrthoDB" id="445007at2759"/>
<name>A0A2R5GIF2_9STRA</name>
<comment type="cofactor">
    <cofactor evidence="1">
        <name>Fe cation</name>
        <dbReference type="ChEBI" id="CHEBI:24875"/>
    </cofactor>
</comment>
<accession>A0A2R5GIF2</accession>
<dbReference type="Proteomes" id="UP000241890">
    <property type="component" value="Unassembled WGS sequence"/>
</dbReference>
<dbReference type="InterPro" id="IPR008775">
    <property type="entry name" value="Phytyl_CoA_dOase-like"/>
</dbReference>
<keyword evidence="3" id="KW-1185">Reference proteome</keyword>
<keyword evidence="2" id="KW-0223">Dioxygenase</keyword>
<dbReference type="InParanoid" id="A0A2R5GIF2"/>